<accession>A0A0S7BKW5</accession>
<gene>
    <name evidence="1" type="ORF">ATC1_13954</name>
</gene>
<evidence type="ECO:0000313" key="1">
    <source>
        <dbReference type="EMBL" id="GAP40972.1"/>
    </source>
</evidence>
<dbReference type="Proteomes" id="UP000053370">
    <property type="component" value="Unassembled WGS sequence"/>
</dbReference>
<name>A0A0S7BKW5_9CHLR</name>
<sequence length="57" mass="6494">MRIIVRKIEADSILNGRKGEGTDQSEWEKELNPADNLAHNKPAHPYTQLLVQQTSHD</sequence>
<proteinExistence type="predicted"/>
<organism evidence="1">
    <name type="scientific">Flexilinea flocculi</name>
    <dbReference type="NCBI Taxonomy" id="1678840"/>
    <lineage>
        <taxon>Bacteria</taxon>
        <taxon>Bacillati</taxon>
        <taxon>Chloroflexota</taxon>
        <taxon>Anaerolineae</taxon>
        <taxon>Anaerolineales</taxon>
        <taxon>Anaerolineaceae</taxon>
        <taxon>Flexilinea</taxon>
    </lineage>
</organism>
<reference evidence="1" key="1">
    <citation type="journal article" date="2015" name="Genome Announc.">
        <title>Draft Genome Sequence of Anaerolineae Strain TC1, a Novel Isolate from a Methanogenic Wastewater Treatment System.</title>
        <authorList>
            <person name="Matsuura N."/>
            <person name="Tourlousse D.M."/>
            <person name="Sun L."/>
            <person name="Toyonaga M."/>
            <person name="Kuroda K."/>
            <person name="Ohashi A."/>
            <person name="Cruz R."/>
            <person name="Yamaguchi T."/>
            <person name="Sekiguchi Y."/>
        </authorList>
    </citation>
    <scope>NUCLEOTIDE SEQUENCE [LARGE SCALE GENOMIC DNA]</scope>
    <source>
        <strain evidence="1">TC1</strain>
    </source>
</reference>
<protein>
    <submittedName>
        <fullName evidence="1">Uncharacterized protein</fullName>
    </submittedName>
</protein>
<dbReference type="AlphaFoldDB" id="A0A0S7BKW5"/>
<keyword evidence="2" id="KW-1185">Reference proteome</keyword>
<dbReference type="EMBL" id="DF968181">
    <property type="protein sequence ID" value="GAP40972.1"/>
    <property type="molecule type" value="Genomic_DNA"/>
</dbReference>
<evidence type="ECO:0000313" key="2">
    <source>
        <dbReference type="Proteomes" id="UP000053370"/>
    </source>
</evidence>